<evidence type="ECO:0008006" key="4">
    <source>
        <dbReference type="Google" id="ProtNLM"/>
    </source>
</evidence>
<dbReference type="EMBL" id="QPGB01000001">
    <property type="protein sequence ID" value="RCS59707.1"/>
    <property type="molecule type" value="Genomic_DNA"/>
</dbReference>
<dbReference type="AlphaFoldDB" id="A0A368L7W9"/>
<evidence type="ECO:0000313" key="2">
    <source>
        <dbReference type="EMBL" id="RCS59707.1"/>
    </source>
</evidence>
<keyword evidence="3" id="KW-1185">Reference proteome</keyword>
<dbReference type="RefSeq" id="WP_114401854.1">
    <property type="nucleotide sequence ID" value="NZ_QPGB01000001.1"/>
</dbReference>
<dbReference type="OrthoDB" id="8527994at2"/>
<proteinExistence type="predicted"/>
<reference evidence="2 3" key="1">
    <citation type="journal article" date="2018" name="Int. J. Syst. Evol. Microbiol.">
        <title>Parvibium lacunae gen. nov., sp. nov., a new member of the family Alcaligenaceae isolated from a freshwater pond.</title>
        <authorList>
            <person name="Chen W.M."/>
            <person name="Xie P.B."/>
            <person name="Hsu M.Y."/>
            <person name="Sheu S.Y."/>
        </authorList>
    </citation>
    <scope>NUCLEOTIDE SEQUENCE [LARGE SCALE GENOMIC DNA]</scope>
    <source>
        <strain evidence="2 3">KMB9</strain>
    </source>
</reference>
<organism evidence="2 3">
    <name type="scientific">Parvibium lacunae</name>
    <dbReference type="NCBI Taxonomy" id="1888893"/>
    <lineage>
        <taxon>Bacteria</taxon>
        <taxon>Pseudomonadati</taxon>
        <taxon>Pseudomonadota</taxon>
        <taxon>Betaproteobacteria</taxon>
        <taxon>Burkholderiales</taxon>
        <taxon>Alcaligenaceae</taxon>
        <taxon>Parvibium</taxon>
    </lineage>
</organism>
<evidence type="ECO:0000313" key="3">
    <source>
        <dbReference type="Proteomes" id="UP000252357"/>
    </source>
</evidence>
<gene>
    <name evidence="2" type="ORF">DU000_03090</name>
</gene>
<accession>A0A368L7W9</accession>
<feature type="compositionally biased region" description="Polar residues" evidence="1">
    <location>
        <begin position="120"/>
        <end position="136"/>
    </location>
</feature>
<sequence length="172" mass="18293">MMLALRQFWPAAVALLLLAGLGYFAYQAGYDASEAAWLEKERQRTEGEAKAKAAQTAKQDTLAAQLLQREHTINELNRSLHNALSKTTTGRQCLSAGTVSLLNAGTGLRLPAHQPGSAPESASGTPTDSNDAGSTDTQIAGWIADAQQQYAVCAGRLNDLIEATDWSVGHAR</sequence>
<evidence type="ECO:0000256" key="1">
    <source>
        <dbReference type="SAM" id="MobiDB-lite"/>
    </source>
</evidence>
<comment type="caution">
    <text evidence="2">The sequence shown here is derived from an EMBL/GenBank/DDBJ whole genome shotgun (WGS) entry which is preliminary data.</text>
</comment>
<feature type="region of interest" description="Disordered" evidence="1">
    <location>
        <begin position="108"/>
        <end position="136"/>
    </location>
</feature>
<name>A0A368L7W9_9BURK</name>
<protein>
    <recommendedName>
        <fullName evidence="4">Lysis protein</fullName>
    </recommendedName>
</protein>
<dbReference type="Proteomes" id="UP000252357">
    <property type="component" value="Unassembled WGS sequence"/>
</dbReference>